<dbReference type="Proteomes" id="UP000522333">
    <property type="component" value="Unassembled WGS sequence"/>
</dbReference>
<comment type="caution">
    <text evidence="2">The sequence shown here is derived from an EMBL/GenBank/DDBJ whole genome shotgun (WGS) entry which is preliminary data.</text>
</comment>
<feature type="domain" description="ScoMcrA-like SRA" evidence="1">
    <location>
        <begin position="15"/>
        <end position="137"/>
    </location>
</feature>
<keyword evidence="2" id="KW-0378">Hydrolase</keyword>
<reference evidence="2 3" key="1">
    <citation type="submission" date="2020-04" db="EMBL/GenBank/DDBJ databases">
        <authorList>
            <person name="Hitch T.C.A."/>
            <person name="Wylensek D."/>
            <person name="Clavel T."/>
        </authorList>
    </citation>
    <scope>NUCLEOTIDE SEQUENCE [LARGE SCALE GENOMIC DNA]</scope>
    <source>
        <strain evidence="2 3">PG-251-APC-1</strain>
    </source>
</reference>
<keyword evidence="2" id="KW-0540">Nuclease</keyword>
<proteinExistence type="predicted"/>
<name>A0A848CGU5_9BACT</name>
<protein>
    <submittedName>
        <fullName evidence="2">HNH endonuclease</fullName>
    </submittedName>
</protein>
<dbReference type="Pfam" id="PF26348">
    <property type="entry name" value="SRA_ScoMcrA"/>
    <property type="match status" value="1"/>
</dbReference>
<evidence type="ECO:0000313" key="2">
    <source>
        <dbReference type="EMBL" id="NME52734.1"/>
    </source>
</evidence>
<dbReference type="GO" id="GO:0004519">
    <property type="term" value="F:endonuclease activity"/>
    <property type="evidence" value="ECO:0007669"/>
    <property type="project" value="UniProtKB-KW"/>
</dbReference>
<organism evidence="2 3">
    <name type="scientific">Desulfovibrio piger</name>
    <dbReference type="NCBI Taxonomy" id="901"/>
    <lineage>
        <taxon>Bacteria</taxon>
        <taxon>Pseudomonadati</taxon>
        <taxon>Thermodesulfobacteriota</taxon>
        <taxon>Desulfovibrionia</taxon>
        <taxon>Desulfovibrionales</taxon>
        <taxon>Desulfovibrionaceae</taxon>
        <taxon>Desulfovibrio</taxon>
    </lineage>
</organism>
<dbReference type="RefSeq" id="WP_168936056.1">
    <property type="nucleotide sequence ID" value="NZ_CATXRN010000002.1"/>
</dbReference>
<sequence>MTIDDLTIGMEINNDTLCEIFGCSSQGGMRRSKRTNTLVLVSNRVVSTYSDDWDGDTLLYTGMGQKGDQSLTFAQNKTLAESNSNGVTVHLFEVHQRKVYTYCGVVKLVKEPYPSVQEDATGEKRKVYIFPVRPIAS</sequence>
<evidence type="ECO:0000313" key="3">
    <source>
        <dbReference type="Proteomes" id="UP000522333"/>
    </source>
</evidence>
<dbReference type="AlphaFoldDB" id="A0A848CGU5"/>
<accession>A0A848CGU5</accession>
<gene>
    <name evidence="2" type="ORF">HF854_09450</name>
</gene>
<dbReference type="InterPro" id="IPR058712">
    <property type="entry name" value="SRA_ScoMcrA"/>
</dbReference>
<evidence type="ECO:0000259" key="1">
    <source>
        <dbReference type="Pfam" id="PF26348"/>
    </source>
</evidence>
<dbReference type="EMBL" id="JABAFY010000038">
    <property type="protein sequence ID" value="NME52734.1"/>
    <property type="molecule type" value="Genomic_DNA"/>
</dbReference>
<keyword evidence="2" id="KW-0255">Endonuclease</keyword>